<protein>
    <recommendedName>
        <fullName evidence="9">Protein translocase subunit SecE</fullName>
    </recommendedName>
</protein>
<proteinExistence type="inferred from homology"/>
<keyword evidence="2 9" id="KW-0813">Transport</keyword>
<reference evidence="11 12" key="1">
    <citation type="submission" date="2017-09" db="EMBL/GenBank/DDBJ databases">
        <title>Bacterial strain isolated from the female urinary microbiota.</title>
        <authorList>
            <person name="Thomas-White K."/>
            <person name="Kumar N."/>
            <person name="Forster S."/>
            <person name="Putonti C."/>
            <person name="Lawley T."/>
            <person name="Wolfe A.J."/>
        </authorList>
    </citation>
    <scope>NUCLEOTIDE SEQUENCE [LARGE SCALE GENOMIC DNA]</scope>
    <source>
        <strain evidence="11 12">UMB0908</strain>
    </source>
</reference>
<comment type="subunit">
    <text evidence="9">Component of the Sec protein translocase complex. Heterotrimer consisting of SecY, SecE and SecG subunits. The heterotrimers can form oligomers, although 1 heterotrimer is thought to be able to translocate proteins. Interacts with the ribosome. Interacts with SecDF, and other proteins may be involved. Interacts with SecA.</text>
</comment>
<evidence type="ECO:0000256" key="10">
    <source>
        <dbReference type="SAM" id="MobiDB-lite"/>
    </source>
</evidence>
<keyword evidence="8 9" id="KW-0472">Membrane</keyword>
<dbReference type="InterPro" id="IPR001901">
    <property type="entry name" value="Translocase_SecE/Sec61-g"/>
</dbReference>
<comment type="subcellular location">
    <subcellularLocation>
        <location evidence="9">Cell membrane</location>
        <topology evidence="9">Single-pass membrane protein</topology>
    </subcellularLocation>
    <subcellularLocation>
        <location evidence="1">Membrane</location>
    </subcellularLocation>
</comment>
<dbReference type="GO" id="GO:0065002">
    <property type="term" value="P:intracellular protein transmembrane transport"/>
    <property type="evidence" value="ECO:0007669"/>
    <property type="project" value="UniProtKB-UniRule"/>
</dbReference>
<keyword evidence="4 9" id="KW-0812">Transmembrane</keyword>
<dbReference type="GO" id="GO:0008320">
    <property type="term" value="F:protein transmembrane transporter activity"/>
    <property type="evidence" value="ECO:0007669"/>
    <property type="project" value="UniProtKB-UniRule"/>
</dbReference>
<accession>A0A2N6T113</accession>
<feature type="compositionally biased region" description="Basic and acidic residues" evidence="10">
    <location>
        <begin position="8"/>
        <end position="18"/>
    </location>
</feature>
<evidence type="ECO:0000256" key="6">
    <source>
        <dbReference type="ARBA" id="ARBA00022989"/>
    </source>
</evidence>
<gene>
    <name evidence="9" type="primary">secE</name>
    <name evidence="11" type="ORF">CJ204_03000</name>
</gene>
<dbReference type="InterPro" id="IPR038379">
    <property type="entry name" value="SecE_sf"/>
</dbReference>
<evidence type="ECO:0000256" key="9">
    <source>
        <dbReference type="HAMAP-Rule" id="MF_00422"/>
    </source>
</evidence>
<dbReference type="PANTHER" id="PTHR33910:SF1">
    <property type="entry name" value="PROTEIN TRANSLOCASE SUBUNIT SECE"/>
    <property type="match status" value="1"/>
</dbReference>
<feature type="region of interest" description="Disordered" evidence="10">
    <location>
        <begin position="1"/>
        <end position="53"/>
    </location>
</feature>
<evidence type="ECO:0000256" key="7">
    <source>
        <dbReference type="ARBA" id="ARBA00023010"/>
    </source>
</evidence>
<comment type="caution">
    <text evidence="11">The sequence shown here is derived from an EMBL/GenBank/DDBJ whole genome shotgun (WGS) entry which is preliminary data.</text>
</comment>
<keyword evidence="3 9" id="KW-1003">Cell membrane</keyword>
<dbReference type="STRING" id="1725.WU86_08515"/>
<name>A0A2N6T113_9CORY</name>
<dbReference type="NCBIfam" id="TIGR00964">
    <property type="entry name" value="secE_bact"/>
    <property type="match status" value="1"/>
</dbReference>
<dbReference type="HAMAP" id="MF_00422">
    <property type="entry name" value="SecE"/>
    <property type="match status" value="1"/>
</dbReference>
<evidence type="ECO:0000256" key="3">
    <source>
        <dbReference type="ARBA" id="ARBA00022475"/>
    </source>
</evidence>
<organism evidence="11 12">
    <name type="scientific">Corynebacterium xerosis</name>
    <dbReference type="NCBI Taxonomy" id="1725"/>
    <lineage>
        <taxon>Bacteria</taxon>
        <taxon>Bacillati</taxon>
        <taxon>Actinomycetota</taxon>
        <taxon>Actinomycetes</taxon>
        <taxon>Mycobacteriales</taxon>
        <taxon>Corynebacteriaceae</taxon>
        <taxon>Corynebacterium</taxon>
    </lineage>
</organism>
<comment type="function">
    <text evidence="9">Essential subunit of the Sec protein translocation channel SecYEG. Clamps together the 2 halves of SecY. May contact the channel plug during translocation.</text>
</comment>
<feature type="transmembrane region" description="Helical" evidence="9">
    <location>
        <begin position="80"/>
        <end position="101"/>
    </location>
</feature>
<dbReference type="Proteomes" id="UP000235363">
    <property type="component" value="Unassembled WGS sequence"/>
</dbReference>
<dbReference type="EMBL" id="PNHF01000004">
    <property type="protein sequence ID" value="PMC63008.1"/>
    <property type="molecule type" value="Genomic_DNA"/>
</dbReference>
<dbReference type="GO" id="GO:0006605">
    <property type="term" value="P:protein targeting"/>
    <property type="evidence" value="ECO:0007669"/>
    <property type="project" value="UniProtKB-UniRule"/>
</dbReference>
<comment type="similarity">
    <text evidence="9">Belongs to the SecE/SEC61-gamma family.</text>
</comment>
<dbReference type="PROSITE" id="PS01067">
    <property type="entry name" value="SECE_SEC61G"/>
    <property type="match status" value="1"/>
</dbReference>
<dbReference type="GO" id="GO:0005886">
    <property type="term" value="C:plasma membrane"/>
    <property type="evidence" value="ECO:0007669"/>
    <property type="project" value="UniProtKB-SubCell"/>
</dbReference>
<sequence length="115" mass="12510">MPLTPDTPSRRDVAEEKSTTAAARPTGKRQVSGAPATAARDSRPVKRNDEEKLGTRNPVTFVKQVISELRKVIWPTGKQMVIYTIVVLVFLIFMVALVWGVDALAGMGIQSIFGG</sequence>
<dbReference type="InterPro" id="IPR005807">
    <property type="entry name" value="SecE_bac"/>
</dbReference>
<keyword evidence="7 9" id="KW-0811">Translocation</keyword>
<evidence type="ECO:0000256" key="8">
    <source>
        <dbReference type="ARBA" id="ARBA00023136"/>
    </source>
</evidence>
<dbReference type="GO" id="GO:0043952">
    <property type="term" value="P:protein transport by the Sec complex"/>
    <property type="evidence" value="ECO:0007669"/>
    <property type="project" value="UniProtKB-UniRule"/>
</dbReference>
<dbReference type="PANTHER" id="PTHR33910">
    <property type="entry name" value="PROTEIN TRANSLOCASE SUBUNIT SECE"/>
    <property type="match status" value="1"/>
</dbReference>
<evidence type="ECO:0000256" key="1">
    <source>
        <dbReference type="ARBA" id="ARBA00004370"/>
    </source>
</evidence>
<evidence type="ECO:0000256" key="5">
    <source>
        <dbReference type="ARBA" id="ARBA00022927"/>
    </source>
</evidence>
<dbReference type="AlphaFoldDB" id="A0A2N6T113"/>
<feature type="compositionally biased region" description="Basic and acidic residues" evidence="10">
    <location>
        <begin position="40"/>
        <end position="53"/>
    </location>
</feature>
<evidence type="ECO:0000256" key="4">
    <source>
        <dbReference type="ARBA" id="ARBA00022692"/>
    </source>
</evidence>
<dbReference type="Pfam" id="PF00584">
    <property type="entry name" value="SecE"/>
    <property type="match status" value="1"/>
</dbReference>
<dbReference type="Gene3D" id="1.20.5.1030">
    <property type="entry name" value="Preprotein translocase secy subunit"/>
    <property type="match status" value="1"/>
</dbReference>
<keyword evidence="5 9" id="KW-0653">Protein transport</keyword>
<evidence type="ECO:0000256" key="2">
    <source>
        <dbReference type="ARBA" id="ARBA00022448"/>
    </source>
</evidence>
<evidence type="ECO:0000313" key="11">
    <source>
        <dbReference type="EMBL" id="PMC63008.1"/>
    </source>
</evidence>
<evidence type="ECO:0000313" key="12">
    <source>
        <dbReference type="Proteomes" id="UP000235363"/>
    </source>
</evidence>
<dbReference type="GO" id="GO:0009306">
    <property type="term" value="P:protein secretion"/>
    <property type="evidence" value="ECO:0007669"/>
    <property type="project" value="UniProtKB-UniRule"/>
</dbReference>
<keyword evidence="6 9" id="KW-1133">Transmembrane helix</keyword>